<comment type="caution">
    <text evidence="2">The sequence shown here is derived from an EMBL/GenBank/DDBJ whole genome shotgun (WGS) entry which is preliminary data.</text>
</comment>
<organism evidence="2 3">
    <name type="scientific">Aureobasidium uvarum</name>
    <dbReference type="NCBI Taxonomy" id="2773716"/>
    <lineage>
        <taxon>Eukaryota</taxon>
        <taxon>Fungi</taxon>
        <taxon>Dikarya</taxon>
        <taxon>Ascomycota</taxon>
        <taxon>Pezizomycotina</taxon>
        <taxon>Dothideomycetes</taxon>
        <taxon>Dothideomycetidae</taxon>
        <taxon>Dothideales</taxon>
        <taxon>Saccotheciaceae</taxon>
        <taxon>Aureobasidium</taxon>
    </lineage>
</organism>
<dbReference type="Proteomes" id="UP000745764">
    <property type="component" value="Unassembled WGS sequence"/>
</dbReference>
<keyword evidence="1" id="KW-0732">Signal</keyword>
<evidence type="ECO:0000313" key="2">
    <source>
        <dbReference type="EMBL" id="CAD0107646.1"/>
    </source>
</evidence>
<reference evidence="2" key="1">
    <citation type="submission" date="2020-06" db="EMBL/GenBank/DDBJ databases">
        <authorList>
            <person name="Onetto C."/>
        </authorList>
    </citation>
    <scope>NUCLEOTIDE SEQUENCE</scope>
</reference>
<dbReference type="SUPFAM" id="SSF53448">
    <property type="entry name" value="Nucleotide-diphospho-sugar transferases"/>
    <property type="match status" value="1"/>
</dbReference>
<dbReference type="PANTHER" id="PTHR11183">
    <property type="entry name" value="GLYCOGENIN SUBFAMILY MEMBER"/>
    <property type="match status" value="1"/>
</dbReference>
<dbReference type="Gene3D" id="3.90.550.10">
    <property type="entry name" value="Spore Coat Polysaccharide Biosynthesis Protein SpsA, Chain A"/>
    <property type="match status" value="1"/>
</dbReference>
<dbReference type="AlphaFoldDB" id="A0A9N8PPA2"/>
<evidence type="ECO:0000256" key="1">
    <source>
        <dbReference type="SAM" id="SignalP"/>
    </source>
</evidence>
<feature type="chain" id="PRO_5040513670" description="Nucleotide-diphospho-sugar transferase" evidence="1">
    <location>
        <begin position="26"/>
        <end position="335"/>
    </location>
</feature>
<protein>
    <recommendedName>
        <fullName evidence="4">Nucleotide-diphospho-sugar transferase</fullName>
    </recommendedName>
</protein>
<name>A0A9N8PPA2_9PEZI</name>
<dbReference type="InterPro" id="IPR050587">
    <property type="entry name" value="GNT1/Glycosyltrans_8"/>
</dbReference>
<feature type="signal peptide" evidence="1">
    <location>
        <begin position="1"/>
        <end position="25"/>
    </location>
</feature>
<proteinExistence type="predicted"/>
<sequence length="335" mass="38014">MPYIYKLRFLMTLAAIATSLRLLFGICSPHPPSAAASPLAHTDMGTTYSSTDTRKLAYMTSLTNTTNNDFQFTATRMLGYQLLHQATTKTQRRIPFVVLVTTDVIQETRDLLIADGAVVIPVSDLYNTSSFRPDNNTSFLGSGTDTALKAAAWTLTSYDLIAFLDANVVLNRCMDAIFDDTAVASQTTLLGHHDSTLPKNYIFAALPEVNAIHDYPPATKDFANLDTLSSAVYLFRPDIRLFRYFVNVLSTPQQLLPSSPSGQQLLNHAFNRKDNMPWRQLDQRWHIKFPHPRDVEGGVASMYIDSWWYEHMHTQLRTYYDSIMWRMQGFYELRG</sequence>
<dbReference type="EMBL" id="CAINUL010000002">
    <property type="protein sequence ID" value="CAD0107646.1"/>
    <property type="molecule type" value="Genomic_DNA"/>
</dbReference>
<evidence type="ECO:0008006" key="4">
    <source>
        <dbReference type="Google" id="ProtNLM"/>
    </source>
</evidence>
<dbReference type="InterPro" id="IPR029044">
    <property type="entry name" value="Nucleotide-diphossugar_trans"/>
</dbReference>
<dbReference type="OrthoDB" id="2014201at2759"/>
<keyword evidence="3" id="KW-1185">Reference proteome</keyword>
<accession>A0A9N8PPA2</accession>
<evidence type="ECO:0000313" key="3">
    <source>
        <dbReference type="Proteomes" id="UP000745764"/>
    </source>
</evidence>
<gene>
    <name evidence="2" type="ORF">AWRI4620_LOCUS1901</name>
</gene>